<proteinExistence type="inferred from homology"/>
<dbReference type="PANTHER" id="PTHR34477">
    <property type="entry name" value="UPF0213 PROTEIN YHBQ"/>
    <property type="match status" value="1"/>
</dbReference>
<feature type="domain" description="GIY-YIG" evidence="2">
    <location>
        <begin position="1"/>
        <end position="75"/>
    </location>
</feature>
<dbReference type="EMBL" id="MEXV01000013">
    <property type="protein sequence ID" value="OGD12724.1"/>
    <property type="molecule type" value="Genomic_DNA"/>
</dbReference>
<dbReference type="InterPro" id="IPR050190">
    <property type="entry name" value="UPF0213_domain"/>
</dbReference>
<evidence type="ECO:0000256" key="1">
    <source>
        <dbReference type="ARBA" id="ARBA00007435"/>
    </source>
</evidence>
<dbReference type="AlphaFoldDB" id="A0A1F5A4J6"/>
<evidence type="ECO:0000313" key="3">
    <source>
        <dbReference type="EMBL" id="OGD12724.1"/>
    </source>
</evidence>
<organism evidence="3 4">
    <name type="scientific">Candidatus Amesbacteria bacterium RIFOXYD1_FULL_47_9</name>
    <dbReference type="NCBI Taxonomy" id="1797267"/>
    <lineage>
        <taxon>Bacteria</taxon>
        <taxon>Candidatus Amesiibacteriota</taxon>
    </lineage>
</organism>
<dbReference type="Pfam" id="PF01541">
    <property type="entry name" value="GIY-YIG"/>
    <property type="match status" value="1"/>
</dbReference>
<dbReference type="SUPFAM" id="SSF82771">
    <property type="entry name" value="GIY-YIG endonuclease"/>
    <property type="match status" value="1"/>
</dbReference>
<dbReference type="Gene3D" id="3.40.1440.10">
    <property type="entry name" value="GIY-YIG endonuclease"/>
    <property type="match status" value="1"/>
</dbReference>
<protein>
    <recommendedName>
        <fullName evidence="2">GIY-YIG domain-containing protein</fullName>
    </recommendedName>
</protein>
<dbReference type="SMART" id="SM00465">
    <property type="entry name" value="GIYc"/>
    <property type="match status" value="1"/>
</dbReference>
<accession>A0A1F5A4J6</accession>
<comment type="caution">
    <text evidence="3">The sequence shown here is derived from an EMBL/GenBank/DDBJ whole genome shotgun (WGS) entry which is preliminary data.</text>
</comment>
<dbReference type="InterPro" id="IPR000305">
    <property type="entry name" value="GIY-YIG_endonuc"/>
</dbReference>
<gene>
    <name evidence="3" type="ORF">A2576_02100</name>
</gene>
<evidence type="ECO:0000259" key="2">
    <source>
        <dbReference type="PROSITE" id="PS50164"/>
    </source>
</evidence>
<sequence>MFSVYILRGSKNHLYVGCTLDLNARVIRHAVGDGAEFTKRNKAFDLVYSETFQTLIEARRREKQIKGWRREKKENLIKFGRPGI</sequence>
<dbReference type="Proteomes" id="UP000178579">
    <property type="component" value="Unassembled WGS sequence"/>
</dbReference>
<name>A0A1F5A4J6_9BACT</name>
<dbReference type="PANTHER" id="PTHR34477:SF5">
    <property type="entry name" value="BSL5627 PROTEIN"/>
    <property type="match status" value="1"/>
</dbReference>
<dbReference type="InterPro" id="IPR035901">
    <property type="entry name" value="GIY-YIG_endonuc_sf"/>
</dbReference>
<evidence type="ECO:0000313" key="4">
    <source>
        <dbReference type="Proteomes" id="UP000178579"/>
    </source>
</evidence>
<reference evidence="3 4" key="1">
    <citation type="journal article" date="2016" name="Nat. Commun.">
        <title>Thousands of microbial genomes shed light on interconnected biogeochemical processes in an aquifer system.</title>
        <authorList>
            <person name="Anantharaman K."/>
            <person name="Brown C.T."/>
            <person name="Hug L.A."/>
            <person name="Sharon I."/>
            <person name="Castelle C.J."/>
            <person name="Probst A.J."/>
            <person name="Thomas B.C."/>
            <person name="Singh A."/>
            <person name="Wilkins M.J."/>
            <person name="Karaoz U."/>
            <person name="Brodie E.L."/>
            <person name="Williams K.H."/>
            <person name="Hubbard S.S."/>
            <person name="Banfield J.F."/>
        </authorList>
    </citation>
    <scope>NUCLEOTIDE SEQUENCE [LARGE SCALE GENOMIC DNA]</scope>
</reference>
<dbReference type="PROSITE" id="PS50164">
    <property type="entry name" value="GIY_YIG"/>
    <property type="match status" value="1"/>
</dbReference>
<comment type="similarity">
    <text evidence="1">Belongs to the UPF0213 family.</text>
</comment>